<evidence type="ECO:0000313" key="4">
    <source>
        <dbReference type="Proteomes" id="UP000054270"/>
    </source>
</evidence>
<keyword evidence="2" id="KW-0472">Membrane</keyword>
<feature type="region of interest" description="Disordered" evidence="1">
    <location>
        <begin position="1"/>
        <end position="38"/>
    </location>
</feature>
<reference evidence="4" key="1">
    <citation type="submission" date="2014-04" db="EMBL/GenBank/DDBJ databases">
        <title>Evolutionary Origins and Diversification of the Mycorrhizal Mutualists.</title>
        <authorList>
            <consortium name="DOE Joint Genome Institute"/>
            <consortium name="Mycorrhizal Genomics Consortium"/>
            <person name="Kohler A."/>
            <person name="Kuo A."/>
            <person name="Nagy L.G."/>
            <person name="Floudas D."/>
            <person name="Copeland A."/>
            <person name="Barry K.W."/>
            <person name="Cichocki N."/>
            <person name="Veneault-Fourrey C."/>
            <person name="LaButti K."/>
            <person name="Lindquist E.A."/>
            <person name="Lipzen A."/>
            <person name="Lundell T."/>
            <person name="Morin E."/>
            <person name="Murat C."/>
            <person name="Riley R."/>
            <person name="Ohm R."/>
            <person name="Sun H."/>
            <person name="Tunlid A."/>
            <person name="Henrissat B."/>
            <person name="Grigoriev I.V."/>
            <person name="Hibbett D.S."/>
            <person name="Martin F."/>
        </authorList>
    </citation>
    <scope>NUCLEOTIDE SEQUENCE [LARGE SCALE GENOMIC DNA]</scope>
    <source>
        <strain evidence="4">FD-334 SS-4</strain>
    </source>
</reference>
<keyword evidence="2" id="KW-1133">Transmembrane helix</keyword>
<accession>A0A0D2NWX5</accession>
<dbReference type="OMA" id="QSIIAWH"/>
<evidence type="ECO:0000256" key="2">
    <source>
        <dbReference type="SAM" id="Phobius"/>
    </source>
</evidence>
<feature type="compositionally biased region" description="Polar residues" evidence="1">
    <location>
        <begin position="1"/>
        <end position="16"/>
    </location>
</feature>
<feature type="transmembrane region" description="Helical" evidence="2">
    <location>
        <begin position="205"/>
        <end position="229"/>
    </location>
</feature>
<dbReference type="Proteomes" id="UP000054270">
    <property type="component" value="Unassembled WGS sequence"/>
</dbReference>
<keyword evidence="2" id="KW-0812">Transmembrane</keyword>
<evidence type="ECO:0000256" key="1">
    <source>
        <dbReference type="SAM" id="MobiDB-lite"/>
    </source>
</evidence>
<organism evidence="3 4">
    <name type="scientific">Hypholoma sublateritium (strain FD-334 SS-4)</name>
    <dbReference type="NCBI Taxonomy" id="945553"/>
    <lineage>
        <taxon>Eukaryota</taxon>
        <taxon>Fungi</taxon>
        <taxon>Dikarya</taxon>
        <taxon>Basidiomycota</taxon>
        <taxon>Agaricomycotina</taxon>
        <taxon>Agaricomycetes</taxon>
        <taxon>Agaricomycetidae</taxon>
        <taxon>Agaricales</taxon>
        <taxon>Agaricineae</taxon>
        <taxon>Strophariaceae</taxon>
        <taxon>Hypholoma</taxon>
    </lineage>
</organism>
<gene>
    <name evidence="3" type="ORF">HYPSUDRAFT_66493</name>
</gene>
<name>A0A0D2NWX5_HYPSF</name>
<evidence type="ECO:0000313" key="3">
    <source>
        <dbReference type="EMBL" id="KJA23289.1"/>
    </source>
</evidence>
<sequence>MSTETAPELAQASSSGLDRAYSEETDESPFGSSLVTPEDEGANVYRGIHERLDTAKSILGYFEMKEVPQEDKGTAIVSEVVNIVEEARKPDHGELVESTSEKDDTNRPVMTALDSINSMASPVLTSSSQDSIHKPGLGNLYTLPNDHIVVESRSNNLEASPEISQDEARPLIDSDSIPVIRENNLGTKFWAKELGPMFNSLTCRALVSIAIRLICFLPWCVAVGGALLFSPEHLELLAFRTGYLEALSGIRRYSHWAEYGFQHIAAFFLFLGILTWMAPTAGLLCAGGLLAQFFWAWHTFLLDRNIPLGEDDRQTVYLLATSTWLKDTTINIQKIGDSYYVAKDDGRQGSTEITGNDSD</sequence>
<keyword evidence="4" id="KW-1185">Reference proteome</keyword>
<dbReference type="EMBL" id="KN817544">
    <property type="protein sequence ID" value="KJA23289.1"/>
    <property type="molecule type" value="Genomic_DNA"/>
</dbReference>
<dbReference type="AlphaFoldDB" id="A0A0D2NWX5"/>
<proteinExistence type="predicted"/>
<protein>
    <submittedName>
        <fullName evidence="3">Uncharacterized protein</fullName>
    </submittedName>
</protein>
<dbReference type="OrthoDB" id="2752889at2759"/>
<feature type="transmembrane region" description="Helical" evidence="2">
    <location>
        <begin position="264"/>
        <end position="297"/>
    </location>
</feature>